<reference evidence="1" key="2">
    <citation type="submission" date="2020-09" db="EMBL/GenBank/DDBJ databases">
        <authorList>
            <person name="Sun Q."/>
            <person name="Zhou Y."/>
        </authorList>
    </citation>
    <scope>NUCLEOTIDE SEQUENCE</scope>
    <source>
        <strain evidence="1">CGMCC 1.12426</strain>
    </source>
</reference>
<dbReference type="SUPFAM" id="SSF50630">
    <property type="entry name" value="Acid proteases"/>
    <property type="match status" value="1"/>
</dbReference>
<protein>
    <recommendedName>
        <fullName evidence="3">Aspartyl protease family protein</fullName>
    </recommendedName>
</protein>
<name>A0A916X2T0_9HYPH</name>
<sequence>MKRFLFFALVLVALAPLAPKYLVPYLETRQEPPSEAKSPDQTGAFGRRHEIPMARNGQYMTEARLNGRAVTMLVDTGASALALPEDIANDIGIFLKPSDFKKPVQTANGVALGATVEVRDLRLGPIRLKNVEAIVLEEDLLAVPLLGMSALRQLDRFDISNDTLVLIQ</sequence>
<dbReference type="Gene3D" id="2.40.70.10">
    <property type="entry name" value="Acid Proteases"/>
    <property type="match status" value="1"/>
</dbReference>
<dbReference type="GO" id="GO:0004190">
    <property type="term" value="F:aspartic-type endopeptidase activity"/>
    <property type="evidence" value="ECO:0007669"/>
    <property type="project" value="InterPro"/>
</dbReference>
<organism evidence="1 2">
    <name type="scientific">Roseibium aquae</name>
    <dbReference type="NCBI Taxonomy" id="1323746"/>
    <lineage>
        <taxon>Bacteria</taxon>
        <taxon>Pseudomonadati</taxon>
        <taxon>Pseudomonadota</taxon>
        <taxon>Alphaproteobacteria</taxon>
        <taxon>Hyphomicrobiales</taxon>
        <taxon>Stappiaceae</taxon>
        <taxon>Roseibium</taxon>
    </lineage>
</organism>
<gene>
    <name evidence="1" type="ORF">GCM10011316_31940</name>
</gene>
<keyword evidence="2" id="KW-1185">Reference proteome</keyword>
<dbReference type="RefSeq" id="WP_150497355.1">
    <property type="nucleotide sequence ID" value="NZ_BMFA01000010.1"/>
</dbReference>
<dbReference type="CDD" id="cd05483">
    <property type="entry name" value="retropepsin_like_bacteria"/>
    <property type="match status" value="1"/>
</dbReference>
<dbReference type="InterPro" id="IPR011969">
    <property type="entry name" value="Clan_AA_Asp_peptidase_C"/>
</dbReference>
<dbReference type="NCBIfam" id="TIGR02281">
    <property type="entry name" value="clan_AA_DTGA"/>
    <property type="match status" value="1"/>
</dbReference>
<dbReference type="InterPro" id="IPR034122">
    <property type="entry name" value="Retropepsin-like_bacterial"/>
</dbReference>
<dbReference type="GO" id="GO:0006508">
    <property type="term" value="P:proteolysis"/>
    <property type="evidence" value="ECO:0007669"/>
    <property type="project" value="InterPro"/>
</dbReference>
<evidence type="ECO:0000313" key="1">
    <source>
        <dbReference type="EMBL" id="GGB57459.1"/>
    </source>
</evidence>
<dbReference type="EMBL" id="BMFA01000010">
    <property type="protein sequence ID" value="GGB57459.1"/>
    <property type="molecule type" value="Genomic_DNA"/>
</dbReference>
<dbReference type="Pfam" id="PF13975">
    <property type="entry name" value="gag-asp_proteas"/>
    <property type="match status" value="1"/>
</dbReference>
<dbReference type="InterPro" id="IPR001969">
    <property type="entry name" value="Aspartic_peptidase_AS"/>
</dbReference>
<comment type="caution">
    <text evidence="1">The sequence shown here is derived from an EMBL/GenBank/DDBJ whole genome shotgun (WGS) entry which is preliminary data.</text>
</comment>
<dbReference type="InterPro" id="IPR021109">
    <property type="entry name" value="Peptidase_aspartic_dom_sf"/>
</dbReference>
<evidence type="ECO:0008006" key="3">
    <source>
        <dbReference type="Google" id="ProtNLM"/>
    </source>
</evidence>
<dbReference type="AlphaFoldDB" id="A0A916X2T0"/>
<accession>A0A916X2T0</accession>
<dbReference type="PROSITE" id="PS00141">
    <property type="entry name" value="ASP_PROTEASE"/>
    <property type="match status" value="1"/>
</dbReference>
<proteinExistence type="predicted"/>
<evidence type="ECO:0000313" key="2">
    <source>
        <dbReference type="Proteomes" id="UP000605148"/>
    </source>
</evidence>
<reference evidence="1" key="1">
    <citation type="journal article" date="2014" name="Int. J. Syst. Evol. Microbiol.">
        <title>Complete genome sequence of Corynebacterium casei LMG S-19264T (=DSM 44701T), isolated from a smear-ripened cheese.</title>
        <authorList>
            <consortium name="US DOE Joint Genome Institute (JGI-PGF)"/>
            <person name="Walter F."/>
            <person name="Albersmeier A."/>
            <person name="Kalinowski J."/>
            <person name="Ruckert C."/>
        </authorList>
    </citation>
    <scope>NUCLEOTIDE SEQUENCE</scope>
    <source>
        <strain evidence="1">CGMCC 1.12426</strain>
    </source>
</reference>
<dbReference type="Proteomes" id="UP000605148">
    <property type="component" value="Unassembled WGS sequence"/>
</dbReference>
<dbReference type="OrthoDB" id="7595324at2"/>